<name>A0A0L0D840_THETB</name>
<evidence type="ECO:0000256" key="3">
    <source>
        <dbReference type="ARBA" id="ARBA00023128"/>
    </source>
</evidence>
<reference evidence="4 5" key="1">
    <citation type="submission" date="2010-05" db="EMBL/GenBank/DDBJ databases">
        <title>The Genome Sequence of Thecamonas trahens ATCC 50062.</title>
        <authorList>
            <consortium name="The Broad Institute Genome Sequencing Platform"/>
            <person name="Russ C."/>
            <person name="Cuomo C."/>
            <person name="Shea T."/>
            <person name="Young S.K."/>
            <person name="Zeng Q."/>
            <person name="Koehrsen M."/>
            <person name="Haas B."/>
            <person name="Borodovsky M."/>
            <person name="Guigo R."/>
            <person name="Alvarado L."/>
            <person name="Berlin A."/>
            <person name="Bochicchio J."/>
            <person name="Borenstein D."/>
            <person name="Chapman S."/>
            <person name="Chen Z."/>
            <person name="Freedman E."/>
            <person name="Gellesch M."/>
            <person name="Goldberg J."/>
            <person name="Griggs A."/>
            <person name="Gujja S."/>
            <person name="Heilman E."/>
            <person name="Heiman D."/>
            <person name="Hepburn T."/>
            <person name="Howarth C."/>
            <person name="Jen D."/>
            <person name="Larson L."/>
            <person name="Mehta T."/>
            <person name="Park D."/>
            <person name="Pearson M."/>
            <person name="Roberts A."/>
            <person name="Saif S."/>
            <person name="Shenoy N."/>
            <person name="Sisk P."/>
            <person name="Stolte C."/>
            <person name="Sykes S."/>
            <person name="Thomson T."/>
            <person name="Walk T."/>
            <person name="White J."/>
            <person name="Yandava C."/>
            <person name="Burger G."/>
            <person name="Gray M.W."/>
            <person name="Holland P.W.H."/>
            <person name="King N."/>
            <person name="Lang F.B.F."/>
            <person name="Roger A.J."/>
            <person name="Ruiz-Trillo I."/>
            <person name="Lander E."/>
            <person name="Nusbaum C."/>
        </authorList>
    </citation>
    <scope>NUCLEOTIDE SEQUENCE [LARGE SCALE GENOMIC DNA]</scope>
    <source>
        <strain evidence="4 5">ATCC 50062</strain>
    </source>
</reference>
<dbReference type="STRING" id="461836.A0A0L0D840"/>
<dbReference type="eggNOG" id="KOG2929">
    <property type="taxonomic scope" value="Eukaryota"/>
</dbReference>
<dbReference type="Gene3D" id="3.30.1360.120">
    <property type="entry name" value="Probable tRNA modification gtpase trme, domain 1"/>
    <property type="match status" value="2"/>
</dbReference>
<dbReference type="PANTHER" id="PTHR22602">
    <property type="entry name" value="TRANSFERASE CAF17, MITOCHONDRIAL-RELATED"/>
    <property type="match status" value="1"/>
</dbReference>
<dbReference type="InterPro" id="IPR027266">
    <property type="entry name" value="TrmE/GcvT-like"/>
</dbReference>
<dbReference type="OrthoDB" id="191995at2759"/>
<gene>
    <name evidence="4" type="ORF">AMSG_04843</name>
</gene>
<dbReference type="SUPFAM" id="SSF103025">
    <property type="entry name" value="Folate-binding domain"/>
    <property type="match status" value="1"/>
</dbReference>
<evidence type="ECO:0000313" key="5">
    <source>
        <dbReference type="Proteomes" id="UP000054408"/>
    </source>
</evidence>
<comment type="subcellular location">
    <subcellularLocation>
        <location evidence="1">Mitochondrion</location>
    </subcellularLocation>
</comment>
<evidence type="ECO:0000313" key="4">
    <source>
        <dbReference type="EMBL" id="KNC48395.1"/>
    </source>
</evidence>
<sequence length="350" mass="36560">MSVTSDVAASDVAAVAGGGGRTLLSHRKVVEVFDRDAEEFLQGVATVDVEAIVPGGAAYSAILSSKGRMLFDLFVFRSSDGSRFALDVASESLPALLRVLARYKLRAKVSIAEADELGVYAALSGGDGVVDPRDPRMGGRGIAELDALDGTIDGAEPAAYLAHRVALGLPETWADFPPNKALAPEMSLDALSALSLTKGCYVGQELIARTHARGAIRKRILPLALAPSPDTLPTRAQLEATSPNELVATGAARLDLPRLHLAPDTRITLADSSKAVGRVGSASIDSGMALGLLRLRNVLASNADAADPVLHIRALQTAPGADAGERSVDLFARAFVPRFLRQALVTDGQL</sequence>
<evidence type="ECO:0000256" key="2">
    <source>
        <dbReference type="ARBA" id="ARBA00022946"/>
    </source>
</evidence>
<accession>A0A0L0D840</accession>
<keyword evidence="2" id="KW-0809">Transit peptide</keyword>
<dbReference type="OMA" id="MDRLHGV"/>
<dbReference type="InterPro" id="IPR017703">
    <property type="entry name" value="YgfZ/GCV_T_CS"/>
</dbReference>
<protein>
    <submittedName>
        <fullName evidence="4">Folate-binding protein YgfZ</fullName>
    </submittedName>
</protein>
<organism evidence="4 5">
    <name type="scientific">Thecamonas trahens ATCC 50062</name>
    <dbReference type="NCBI Taxonomy" id="461836"/>
    <lineage>
        <taxon>Eukaryota</taxon>
        <taxon>Apusozoa</taxon>
        <taxon>Apusomonadida</taxon>
        <taxon>Apusomonadidae</taxon>
        <taxon>Thecamonas</taxon>
    </lineage>
</organism>
<dbReference type="EMBL" id="GL349451">
    <property type="protein sequence ID" value="KNC48395.1"/>
    <property type="molecule type" value="Genomic_DNA"/>
</dbReference>
<dbReference type="GO" id="GO:0016226">
    <property type="term" value="P:iron-sulfur cluster assembly"/>
    <property type="evidence" value="ECO:0007669"/>
    <property type="project" value="TreeGrafter"/>
</dbReference>
<dbReference type="Proteomes" id="UP000054408">
    <property type="component" value="Unassembled WGS sequence"/>
</dbReference>
<keyword evidence="5" id="KW-1185">Reference proteome</keyword>
<dbReference type="InterPro" id="IPR045179">
    <property type="entry name" value="YgfZ/GcvT"/>
</dbReference>
<dbReference type="GeneID" id="25564362"/>
<dbReference type="GO" id="GO:0005759">
    <property type="term" value="C:mitochondrial matrix"/>
    <property type="evidence" value="ECO:0007669"/>
    <property type="project" value="TreeGrafter"/>
</dbReference>
<evidence type="ECO:0000256" key="1">
    <source>
        <dbReference type="ARBA" id="ARBA00004173"/>
    </source>
</evidence>
<dbReference type="PANTHER" id="PTHR22602:SF0">
    <property type="entry name" value="TRANSFERASE CAF17, MITOCHONDRIAL-RELATED"/>
    <property type="match status" value="1"/>
</dbReference>
<dbReference type="AlphaFoldDB" id="A0A0L0D840"/>
<proteinExistence type="predicted"/>
<dbReference type="NCBIfam" id="TIGR03317">
    <property type="entry name" value="ygfZ_signature"/>
    <property type="match status" value="1"/>
</dbReference>
<dbReference type="RefSeq" id="XP_013758511.1">
    <property type="nucleotide sequence ID" value="XM_013903057.1"/>
</dbReference>
<keyword evidence="3" id="KW-0496">Mitochondrion</keyword>